<dbReference type="PANTHER" id="PTHR40388">
    <property type="entry name" value="BRYOPORIN"/>
    <property type="match status" value="1"/>
</dbReference>
<dbReference type="AlphaFoldDB" id="A0A6J2UUH1"/>
<keyword evidence="4" id="KW-1053">Target membrane</keyword>
<name>A0A6J2UUH1_CHACN</name>
<evidence type="ECO:0000256" key="5">
    <source>
        <dbReference type="ARBA" id="ARBA00023331"/>
    </source>
</evidence>
<dbReference type="GO" id="GO:0051715">
    <property type="term" value="P:cytolysis in another organism"/>
    <property type="evidence" value="ECO:0007669"/>
    <property type="project" value="InterPro"/>
</dbReference>
<dbReference type="Pfam" id="PF06369">
    <property type="entry name" value="Anemone_cytotox"/>
    <property type="match status" value="1"/>
</dbReference>
<proteinExistence type="predicted"/>
<evidence type="ECO:0000313" key="6">
    <source>
        <dbReference type="Proteomes" id="UP000504632"/>
    </source>
</evidence>
<dbReference type="GO" id="GO:0015267">
    <property type="term" value="F:channel activity"/>
    <property type="evidence" value="ECO:0007669"/>
    <property type="project" value="InterPro"/>
</dbReference>
<dbReference type="GO" id="GO:0044218">
    <property type="term" value="C:other organism cell membrane"/>
    <property type="evidence" value="ECO:0007669"/>
    <property type="project" value="UniProtKB-KW"/>
</dbReference>
<sequence>MNLQAENVAATMTTSRSCTIEIQNHNETYWLTNPKWHMISGQIHYPPQPTIQSTKTGMCTFTKTEMGLRGAVGVLTYELSRVEDEKCEKQVAIMFSIPFDYNLYVNEMAVGVFNNDRVCNELLYKQMYEDQENKNFKRTKAKESGLNLKADIVNVRATMSSGGKALIKMEIY</sequence>
<accession>A0A6J2UUH1</accession>
<evidence type="ECO:0000256" key="1">
    <source>
        <dbReference type="ARBA" id="ARBA00004175"/>
    </source>
</evidence>
<dbReference type="PANTHER" id="PTHR40388:SF1">
    <property type="entry name" value="BRYOPORIN"/>
    <property type="match status" value="1"/>
</dbReference>
<dbReference type="InParanoid" id="A0A6J2UUH1"/>
<dbReference type="GO" id="GO:0042151">
    <property type="term" value="C:nematocyst"/>
    <property type="evidence" value="ECO:0007669"/>
    <property type="project" value="UniProtKB-SubCell"/>
</dbReference>
<protein>
    <submittedName>
        <fullName evidence="7">DELTA-thalatoxin-Avl1a-like</fullName>
    </submittedName>
</protein>
<dbReference type="SUPFAM" id="SSF63724">
    <property type="entry name" value="Cytolysin/lectin"/>
    <property type="match status" value="1"/>
</dbReference>
<dbReference type="InterPro" id="IPR009104">
    <property type="entry name" value="Anemon_actinoporin-like"/>
</dbReference>
<evidence type="ECO:0000256" key="2">
    <source>
        <dbReference type="ARBA" id="ARBA00004532"/>
    </source>
</evidence>
<organism evidence="6 7">
    <name type="scientific">Chanos chanos</name>
    <name type="common">Milkfish</name>
    <name type="synonym">Mugil chanos</name>
    <dbReference type="NCBI Taxonomy" id="29144"/>
    <lineage>
        <taxon>Eukaryota</taxon>
        <taxon>Metazoa</taxon>
        <taxon>Chordata</taxon>
        <taxon>Craniata</taxon>
        <taxon>Vertebrata</taxon>
        <taxon>Euteleostomi</taxon>
        <taxon>Actinopterygii</taxon>
        <taxon>Neopterygii</taxon>
        <taxon>Teleostei</taxon>
        <taxon>Ostariophysi</taxon>
        <taxon>Gonorynchiformes</taxon>
        <taxon>Chanidae</taxon>
        <taxon>Chanos</taxon>
    </lineage>
</organism>
<dbReference type="RefSeq" id="XP_030622977.1">
    <property type="nucleotide sequence ID" value="XM_030767117.1"/>
</dbReference>
<comment type="subcellular location">
    <subcellularLocation>
        <location evidence="2">Nematocyst</location>
    </subcellularLocation>
    <subcellularLocation>
        <location evidence="1">Target cell membrane</location>
    </subcellularLocation>
</comment>
<dbReference type="GO" id="GO:0006812">
    <property type="term" value="P:monoatomic cation transport"/>
    <property type="evidence" value="ECO:0007669"/>
    <property type="project" value="InterPro"/>
</dbReference>
<dbReference type="Proteomes" id="UP000504632">
    <property type="component" value="Chromosome 3"/>
</dbReference>
<dbReference type="InterPro" id="IPR015926">
    <property type="entry name" value="Cytolysin/lectin"/>
</dbReference>
<reference evidence="7" key="1">
    <citation type="submission" date="2025-08" db="UniProtKB">
        <authorList>
            <consortium name="RefSeq"/>
        </authorList>
    </citation>
    <scope>IDENTIFICATION</scope>
</reference>
<keyword evidence="4" id="KW-0472">Membrane</keyword>
<evidence type="ECO:0000256" key="4">
    <source>
        <dbReference type="ARBA" id="ARBA00023298"/>
    </source>
</evidence>
<keyword evidence="5" id="KW-0166">Nematocyst</keyword>
<evidence type="ECO:0000256" key="3">
    <source>
        <dbReference type="ARBA" id="ARBA00022537"/>
    </source>
</evidence>
<dbReference type="OrthoDB" id="2304600at2759"/>
<dbReference type="InterPro" id="IPR050677">
    <property type="entry name" value="Actinoporin_PFT"/>
</dbReference>
<keyword evidence="6" id="KW-1185">Reference proteome</keyword>
<evidence type="ECO:0000313" key="7">
    <source>
        <dbReference type="RefSeq" id="XP_030622977.1"/>
    </source>
</evidence>
<dbReference type="Gene3D" id="2.60.270.20">
    <property type="entry name" value="Cytolysin/lectin"/>
    <property type="match status" value="1"/>
</dbReference>
<dbReference type="GO" id="GO:0046931">
    <property type="term" value="P:pore complex assembly"/>
    <property type="evidence" value="ECO:0007669"/>
    <property type="project" value="InterPro"/>
</dbReference>
<dbReference type="GO" id="GO:0046930">
    <property type="term" value="C:pore complex"/>
    <property type="evidence" value="ECO:0007669"/>
    <property type="project" value="InterPro"/>
</dbReference>
<keyword evidence="3" id="KW-1052">Target cell membrane</keyword>
<dbReference type="GeneID" id="115806425"/>
<gene>
    <name evidence="7" type="primary">LOC115806425</name>
</gene>